<dbReference type="EMBL" id="POTY01000012">
    <property type="protein sequence ID" value="PZG23189.1"/>
    <property type="molecule type" value="Genomic_DNA"/>
</dbReference>
<evidence type="ECO:0000313" key="4">
    <source>
        <dbReference type="Proteomes" id="UP000248924"/>
    </source>
</evidence>
<evidence type="ECO:0000256" key="2">
    <source>
        <dbReference type="SAM" id="SignalP"/>
    </source>
</evidence>
<keyword evidence="4" id="KW-1185">Reference proteome</keyword>
<reference evidence="3 4" key="1">
    <citation type="submission" date="2018-01" db="EMBL/GenBank/DDBJ databases">
        <title>Draft genome sequence of Jishengella sp. NA12.</title>
        <authorList>
            <person name="Sahin N."/>
            <person name="Ay H."/>
            <person name="Saygin H."/>
        </authorList>
    </citation>
    <scope>NUCLEOTIDE SEQUENCE [LARGE SCALE GENOMIC DNA]</scope>
    <source>
        <strain evidence="3 4">NA12</strain>
    </source>
</reference>
<keyword evidence="2" id="KW-0732">Signal</keyword>
<comment type="caution">
    <text evidence="3">The sequence shown here is derived from an EMBL/GenBank/DDBJ whole genome shotgun (WGS) entry which is preliminary data.</text>
</comment>
<organism evidence="3 4">
    <name type="scientific">Micromonospora craterilacus</name>
    <dbReference type="NCBI Taxonomy" id="1655439"/>
    <lineage>
        <taxon>Bacteria</taxon>
        <taxon>Bacillati</taxon>
        <taxon>Actinomycetota</taxon>
        <taxon>Actinomycetes</taxon>
        <taxon>Micromonosporales</taxon>
        <taxon>Micromonosporaceae</taxon>
        <taxon>Micromonospora</taxon>
    </lineage>
</organism>
<dbReference type="Proteomes" id="UP000248924">
    <property type="component" value="Unassembled WGS sequence"/>
</dbReference>
<feature type="compositionally biased region" description="Basic and acidic residues" evidence="1">
    <location>
        <begin position="76"/>
        <end position="89"/>
    </location>
</feature>
<feature type="signal peptide" evidence="2">
    <location>
        <begin position="1"/>
        <end position="26"/>
    </location>
</feature>
<dbReference type="AlphaFoldDB" id="A0A2W2F1N2"/>
<evidence type="ECO:0000313" key="3">
    <source>
        <dbReference type="EMBL" id="PZG23189.1"/>
    </source>
</evidence>
<dbReference type="OrthoDB" id="3401874at2"/>
<feature type="region of interest" description="Disordered" evidence="1">
    <location>
        <begin position="61"/>
        <end position="91"/>
    </location>
</feature>
<sequence>MARRGPVTATTALLVAVALGAAGCGAAQPVRDAASETAVEVVAAMGAEGQALAALGFDPAELDPEATTPAPSESSAGERKTREERVEERRKRRAARVLLREHTLHGEAVVQTKDGGTKTVAVQRGEVTAVDGDSMTVRSADGFTLTWSFGDDLRVVERRRTVRSTDIKVGTSVGVAGAKTGGNAEARLIVVPLKQD</sequence>
<evidence type="ECO:0000256" key="1">
    <source>
        <dbReference type="SAM" id="MobiDB-lite"/>
    </source>
</evidence>
<name>A0A2W2F1N2_9ACTN</name>
<proteinExistence type="predicted"/>
<dbReference type="PROSITE" id="PS51257">
    <property type="entry name" value="PROKAR_LIPOPROTEIN"/>
    <property type="match status" value="1"/>
</dbReference>
<gene>
    <name evidence="3" type="ORF">C1I95_03770</name>
</gene>
<evidence type="ECO:0008006" key="5">
    <source>
        <dbReference type="Google" id="ProtNLM"/>
    </source>
</evidence>
<dbReference type="RefSeq" id="WP_111212349.1">
    <property type="nucleotide sequence ID" value="NZ_POTY01000012.1"/>
</dbReference>
<protein>
    <recommendedName>
        <fullName evidence="5">DUF5666 domain-containing protein</fullName>
    </recommendedName>
</protein>
<feature type="chain" id="PRO_5038989879" description="DUF5666 domain-containing protein" evidence="2">
    <location>
        <begin position="27"/>
        <end position="196"/>
    </location>
</feature>
<accession>A0A2W2F1N2</accession>